<reference evidence="2 3" key="1">
    <citation type="submission" date="2020-07" db="EMBL/GenBank/DDBJ databases">
        <title>Sequencing the genomes of 1000 actinobacteria strains.</title>
        <authorList>
            <person name="Klenk H.-P."/>
        </authorList>
    </citation>
    <scope>NUCLEOTIDE SEQUENCE [LARGE SCALE GENOMIC DNA]</scope>
    <source>
        <strain evidence="2 3">DSM 15165</strain>
    </source>
</reference>
<dbReference type="AlphaFoldDB" id="A0A853CTS2"/>
<accession>A0A853CTS2</accession>
<dbReference type="EMBL" id="JACCFL010000001">
    <property type="protein sequence ID" value="NYJ24436.1"/>
    <property type="molecule type" value="Genomic_DNA"/>
</dbReference>
<sequence length="147" mass="15106">MDGSLAATGTDPKVTAQEPAPGSRADQGAVVSLKFAEDTIAATSPAVQESSLVQKIKAQFPGYPVVVSVASVDSRVSYWSGLGGSSVTQLVAVAPGVYEAYNPAVPDLNLYVDSGPVMGDCILIKATFPDRGSTCWDGVRAGSDEPK</sequence>
<dbReference type="Proteomes" id="UP000578352">
    <property type="component" value="Unassembled WGS sequence"/>
</dbReference>
<feature type="region of interest" description="Disordered" evidence="1">
    <location>
        <begin position="1"/>
        <end position="27"/>
    </location>
</feature>
<comment type="caution">
    <text evidence="2">The sequence shown here is derived from an EMBL/GenBank/DDBJ whole genome shotgun (WGS) entry which is preliminary data.</text>
</comment>
<evidence type="ECO:0000256" key="1">
    <source>
        <dbReference type="SAM" id="MobiDB-lite"/>
    </source>
</evidence>
<proteinExistence type="predicted"/>
<evidence type="ECO:0000313" key="2">
    <source>
        <dbReference type="EMBL" id="NYJ24436.1"/>
    </source>
</evidence>
<protein>
    <submittedName>
        <fullName evidence="2">Uncharacterized protein</fullName>
    </submittedName>
</protein>
<gene>
    <name evidence="2" type="ORF">HNR13_002723</name>
</gene>
<evidence type="ECO:0000313" key="3">
    <source>
        <dbReference type="Proteomes" id="UP000578352"/>
    </source>
</evidence>
<name>A0A853CTS2_9MICO</name>
<organism evidence="2 3">
    <name type="scientific">Leifsonia shinshuensis</name>
    <dbReference type="NCBI Taxonomy" id="150026"/>
    <lineage>
        <taxon>Bacteria</taxon>
        <taxon>Bacillati</taxon>
        <taxon>Actinomycetota</taxon>
        <taxon>Actinomycetes</taxon>
        <taxon>Micrococcales</taxon>
        <taxon>Microbacteriaceae</taxon>
        <taxon>Leifsonia</taxon>
    </lineage>
</organism>